<comment type="similarity">
    <text evidence="2 6">Belongs to the copper transporter (Ctr) (TC 1.A.56) family. SLC31A subfamily.</text>
</comment>
<dbReference type="AlphaFoldDB" id="A0A8H5PQB4"/>
<keyword evidence="6" id="KW-0406">Ion transport</keyword>
<feature type="compositionally biased region" description="Low complexity" evidence="7">
    <location>
        <begin position="109"/>
        <end position="161"/>
    </location>
</feature>
<dbReference type="GO" id="GO:0005375">
    <property type="term" value="F:copper ion transmembrane transporter activity"/>
    <property type="evidence" value="ECO:0007669"/>
    <property type="project" value="UniProtKB-UniRule"/>
</dbReference>
<evidence type="ECO:0000313" key="8">
    <source>
        <dbReference type="EMBL" id="KAF5601032.1"/>
    </source>
</evidence>
<dbReference type="Proteomes" id="UP000544095">
    <property type="component" value="Unassembled WGS sequence"/>
</dbReference>
<dbReference type="Pfam" id="PF04145">
    <property type="entry name" value="Ctr"/>
    <property type="match status" value="1"/>
</dbReference>
<keyword evidence="5 6" id="KW-0472">Membrane</keyword>
<dbReference type="GO" id="GO:0016020">
    <property type="term" value="C:membrane"/>
    <property type="evidence" value="ECO:0007669"/>
    <property type="project" value="UniProtKB-SubCell"/>
</dbReference>
<protein>
    <recommendedName>
        <fullName evidence="6">Copper transport protein</fullName>
    </recommendedName>
</protein>
<reference evidence="8 9" key="1">
    <citation type="submission" date="2020-05" db="EMBL/GenBank/DDBJ databases">
        <title>Identification and distribution of gene clusters putatively required for synthesis of sphingolipid metabolism inhibitors in phylogenetically diverse species of the filamentous fungus Fusarium.</title>
        <authorList>
            <person name="Kim H.-S."/>
            <person name="Busman M."/>
            <person name="Brown D.W."/>
            <person name="Divon H."/>
            <person name="Uhlig S."/>
            <person name="Proctor R.H."/>
        </authorList>
    </citation>
    <scope>NUCLEOTIDE SEQUENCE [LARGE SCALE GENOMIC DNA]</scope>
    <source>
        <strain evidence="8 9">NRRL 25211</strain>
    </source>
</reference>
<keyword evidence="9" id="KW-1185">Reference proteome</keyword>
<dbReference type="PANTHER" id="PTHR12483:SF73">
    <property type="entry name" value="COPPER TRANSPORT PROTEIN CTR3"/>
    <property type="match status" value="1"/>
</dbReference>
<keyword evidence="6" id="KW-0186">Copper</keyword>
<dbReference type="PANTHER" id="PTHR12483">
    <property type="entry name" value="SOLUTE CARRIER FAMILY 31 COPPER TRANSPORTERS"/>
    <property type="match status" value="1"/>
</dbReference>
<keyword evidence="6" id="KW-0187">Copper transport</keyword>
<sequence length="257" mass="27442">MHPASATALAASSVEEFGSCLRNTMLWNWNTIGACFISKGWYISSTAIFAGTCLGALAVAMLLEFVRRVSREWDRHTLARDSYPPPDVELVPLQPVAVQPFPAQPAPAQPADAQSARPAAAGQSAGPQPADARSARSAQSAQSSQPADAQPADAQPADAQPVAGRPASAIGPNNLVPPFPPRRVEHALIRSVFYVLQVAIAYGLILMAVSFNGYVILCIVVGHYLGFVLFGRDPQTKTNKPNAYQRVFQQTMVCCDV</sequence>
<evidence type="ECO:0000313" key="9">
    <source>
        <dbReference type="Proteomes" id="UP000544095"/>
    </source>
</evidence>
<evidence type="ECO:0000256" key="4">
    <source>
        <dbReference type="ARBA" id="ARBA00022989"/>
    </source>
</evidence>
<evidence type="ECO:0000256" key="2">
    <source>
        <dbReference type="ARBA" id="ARBA00006921"/>
    </source>
</evidence>
<evidence type="ECO:0000256" key="1">
    <source>
        <dbReference type="ARBA" id="ARBA00004141"/>
    </source>
</evidence>
<feature type="transmembrane region" description="Helical" evidence="6">
    <location>
        <begin position="211"/>
        <end position="230"/>
    </location>
</feature>
<name>A0A8H5PQB4_9HYPO</name>
<keyword evidence="3 6" id="KW-0812">Transmembrane</keyword>
<comment type="caution">
    <text evidence="8">The sequence shown here is derived from an EMBL/GenBank/DDBJ whole genome shotgun (WGS) entry which is preliminary data.</text>
</comment>
<keyword evidence="6" id="KW-0813">Transport</keyword>
<dbReference type="InterPro" id="IPR007274">
    <property type="entry name" value="Cop_transporter"/>
</dbReference>
<keyword evidence="4 6" id="KW-1133">Transmembrane helix</keyword>
<proteinExistence type="inferred from homology"/>
<evidence type="ECO:0000256" key="3">
    <source>
        <dbReference type="ARBA" id="ARBA00022692"/>
    </source>
</evidence>
<comment type="subcellular location">
    <subcellularLocation>
        <location evidence="1 6">Membrane</location>
        <topology evidence="1 6">Multi-pass membrane protein</topology>
    </subcellularLocation>
</comment>
<gene>
    <name evidence="8" type="ORF">FPANT_1896</name>
</gene>
<evidence type="ECO:0000256" key="7">
    <source>
        <dbReference type="SAM" id="MobiDB-lite"/>
    </source>
</evidence>
<accession>A0A8H5PQB4</accession>
<evidence type="ECO:0000256" key="6">
    <source>
        <dbReference type="RuleBase" id="RU367022"/>
    </source>
</evidence>
<feature type="transmembrane region" description="Helical" evidence="6">
    <location>
        <begin position="40"/>
        <end position="66"/>
    </location>
</feature>
<evidence type="ECO:0000256" key="5">
    <source>
        <dbReference type="ARBA" id="ARBA00023136"/>
    </source>
</evidence>
<feature type="region of interest" description="Disordered" evidence="7">
    <location>
        <begin position="101"/>
        <end position="175"/>
    </location>
</feature>
<feature type="transmembrane region" description="Helical" evidence="6">
    <location>
        <begin position="187"/>
        <end position="205"/>
    </location>
</feature>
<dbReference type="EMBL" id="JAAOAR010000075">
    <property type="protein sequence ID" value="KAF5601032.1"/>
    <property type="molecule type" value="Genomic_DNA"/>
</dbReference>
<organism evidence="8 9">
    <name type="scientific">Fusarium pseudoanthophilum</name>
    <dbReference type="NCBI Taxonomy" id="48495"/>
    <lineage>
        <taxon>Eukaryota</taxon>
        <taxon>Fungi</taxon>
        <taxon>Dikarya</taxon>
        <taxon>Ascomycota</taxon>
        <taxon>Pezizomycotina</taxon>
        <taxon>Sordariomycetes</taxon>
        <taxon>Hypocreomycetidae</taxon>
        <taxon>Hypocreales</taxon>
        <taxon>Nectriaceae</taxon>
        <taxon>Fusarium</taxon>
        <taxon>Fusarium fujikuroi species complex</taxon>
    </lineage>
</organism>